<sequence>MEGRERDKPGWASEPPQCRPAKEMALMPGSEFMADGWRVFKIMAEFVNGFEIMSAVGPAVSVFGSTRVREGDAEYQLGETMGRMLADNGFAVITGGGPGAMEAANKGAQSSGGASIGFNIKLPNQQRPNPYIDYDKLVTFEYFFVRKVMFLKYSQAFIVLPGGFGTLDELSEAITLIQTGKSQKFPVIMMGSEYWSDFYTWIRKRMLEENGFISEADLDFIFIEDDPAKVIDLILNFYPEGYSINF</sequence>
<dbReference type="AlphaFoldDB" id="A0A1D8CYG5"/>
<accession>A0A1D8CYG5</accession>
<dbReference type="Proteomes" id="UP000095185">
    <property type="component" value="Chromosome"/>
</dbReference>
<gene>
    <name evidence="3" type="ORF">BIU88_02875</name>
</gene>
<dbReference type="GO" id="GO:0009691">
    <property type="term" value="P:cytokinin biosynthetic process"/>
    <property type="evidence" value="ECO:0007669"/>
    <property type="project" value="UniProtKB-UniRule"/>
</dbReference>
<keyword evidence="2" id="KW-0203">Cytokinin biosynthesis</keyword>
<dbReference type="SUPFAM" id="SSF102405">
    <property type="entry name" value="MCP/YpsA-like"/>
    <property type="match status" value="1"/>
</dbReference>
<dbReference type="InterPro" id="IPR052341">
    <property type="entry name" value="LOG_family_nucleotidases"/>
</dbReference>
<dbReference type="GO" id="GO:0008714">
    <property type="term" value="F:AMP nucleosidase activity"/>
    <property type="evidence" value="ECO:0007669"/>
    <property type="project" value="UniProtKB-EC"/>
</dbReference>
<dbReference type="KEGG" id="clz:BIU88_02875"/>
<keyword evidence="2" id="KW-0378">Hydrolase</keyword>
<organism evidence="3 4">
    <name type="scientific">Chlorobaculum limnaeum</name>
    <dbReference type="NCBI Taxonomy" id="274537"/>
    <lineage>
        <taxon>Bacteria</taxon>
        <taxon>Pseudomonadati</taxon>
        <taxon>Chlorobiota</taxon>
        <taxon>Chlorobiia</taxon>
        <taxon>Chlorobiales</taxon>
        <taxon>Chlorobiaceae</taxon>
        <taxon>Chlorobaculum</taxon>
    </lineage>
</organism>
<dbReference type="InterPro" id="IPR031100">
    <property type="entry name" value="LOG_fam"/>
</dbReference>
<dbReference type="Pfam" id="PF03641">
    <property type="entry name" value="Lysine_decarbox"/>
    <property type="match status" value="1"/>
</dbReference>
<proteinExistence type="inferred from homology"/>
<protein>
    <recommendedName>
        <fullName evidence="2">Cytokinin riboside 5'-monophosphate phosphoribohydrolase</fullName>
        <ecNumber evidence="2">3.2.2.n1</ecNumber>
    </recommendedName>
</protein>
<evidence type="ECO:0000313" key="4">
    <source>
        <dbReference type="Proteomes" id="UP000095185"/>
    </source>
</evidence>
<dbReference type="EMBL" id="CP017305">
    <property type="protein sequence ID" value="AOS83181.1"/>
    <property type="molecule type" value="Genomic_DNA"/>
</dbReference>
<dbReference type="EC" id="3.2.2.n1" evidence="2"/>
<dbReference type="PANTHER" id="PTHR43393">
    <property type="entry name" value="CYTOKININ RIBOSIDE 5'-MONOPHOSPHATE PHOSPHORIBOHYDROLASE"/>
    <property type="match status" value="1"/>
</dbReference>
<evidence type="ECO:0000256" key="2">
    <source>
        <dbReference type="RuleBase" id="RU363015"/>
    </source>
</evidence>
<name>A0A1D8CYG5_CHLLM</name>
<evidence type="ECO:0000256" key="1">
    <source>
        <dbReference type="ARBA" id="ARBA00000274"/>
    </source>
</evidence>
<dbReference type="Gene3D" id="3.40.50.450">
    <property type="match status" value="1"/>
</dbReference>
<reference evidence="3" key="1">
    <citation type="submission" date="2016-09" db="EMBL/GenBank/DDBJ databases">
        <title>Genome sequence of Chlorobaculum limnaeum.</title>
        <authorList>
            <person name="Liu Z."/>
            <person name="Tank M."/>
            <person name="Bryant D.A."/>
        </authorList>
    </citation>
    <scope>NUCLEOTIDE SEQUENCE [LARGE SCALE GENOMIC DNA]</scope>
    <source>
        <strain evidence="3">DSM 1677</strain>
    </source>
</reference>
<dbReference type="GO" id="GO:0005829">
    <property type="term" value="C:cytosol"/>
    <property type="evidence" value="ECO:0007669"/>
    <property type="project" value="TreeGrafter"/>
</dbReference>
<dbReference type="NCBIfam" id="TIGR00730">
    <property type="entry name" value="Rossman fold protein, TIGR00730 family"/>
    <property type="match status" value="1"/>
</dbReference>
<comment type="similarity">
    <text evidence="2">Belongs to the LOG family.</text>
</comment>
<keyword evidence="4" id="KW-1185">Reference proteome</keyword>
<dbReference type="InterPro" id="IPR005269">
    <property type="entry name" value="LOG"/>
</dbReference>
<comment type="catalytic activity">
    <reaction evidence="1">
        <text>AMP + H2O = D-ribose 5-phosphate + adenine</text>
        <dbReference type="Rhea" id="RHEA:20129"/>
        <dbReference type="ChEBI" id="CHEBI:15377"/>
        <dbReference type="ChEBI" id="CHEBI:16708"/>
        <dbReference type="ChEBI" id="CHEBI:78346"/>
        <dbReference type="ChEBI" id="CHEBI:456215"/>
        <dbReference type="EC" id="3.2.2.4"/>
    </reaction>
</comment>
<evidence type="ECO:0000313" key="3">
    <source>
        <dbReference type="EMBL" id="AOS83181.1"/>
    </source>
</evidence>
<dbReference type="PANTHER" id="PTHR43393:SF2">
    <property type="entry name" value="CYTOKININ RIBOSIDE 5'-MONOPHOSPHATE PHOSPHORIBOHYDROLASE"/>
    <property type="match status" value="1"/>
</dbReference>